<accession>A0A4R6X3M8</accession>
<feature type="domain" description="Thioredoxin" evidence="1">
    <location>
        <begin position="1"/>
        <end position="109"/>
    </location>
</feature>
<sequence length="109" mass="12501">MNVVNGFNAEYQDEEITLEDVERLEGDVLLEFGTPWCGYCKKAQPLLSEVMDDFLDVQHVKVVDGKGKRLGRHYQVKLWPTLIALQDGKEVGRVVRPDSEEEIRKLLDV</sequence>
<dbReference type="EMBL" id="SNZA01000005">
    <property type="protein sequence ID" value="TDR06689.1"/>
    <property type="molecule type" value="Genomic_DNA"/>
</dbReference>
<evidence type="ECO:0000313" key="3">
    <source>
        <dbReference type="Proteomes" id="UP000295729"/>
    </source>
</evidence>
<keyword evidence="3" id="KW-1185">Reference proteome</keyword>
<dbReference type="RefSeq" id="WP_133563912.1">
    <property type="nucleotide sequence ID" value="NZ_SNZA01000005.1"/>
</dbReference>
<dbReference type="PROSITE" id="PS51352">
    <property type="entry name" value="THIOREDOXIN_2"/>
    <property type="match status" value="1"/>
</dbReference>
<dbReference type="OrthoDB" id="215495at2"/>
<dbReference type="CDD" id="cd02947">
    <property type="entry name" value="TRX_family"/>
    <property type="match status" value="1"/>
</dbReference>
<dbReference type="InterPro" id="IPR050620">
    <property type="entry name" value="Thioredoxin_H-type-like"/>
</dbReference>
<dbReference type="PANTHER" id="PTHR10438">
    <property type="entry name" value="THIOREDOXIN"/>
    <property type="match status" value="1"/>
</dbReference>
<reference evidence="2 3" key="1">
    <citation type="submission" date="2019-03" db="EMBL/GenBank/DDBJ databases">
        <title>Genomic Encyclopedia of Type Strains, Phase IV (KMG-IV): sequencing the most valuable type-strain genomes for metagenomic binning, comparative biology and taxonomic classification.</title>
        <authorList>
            <person name="Goeker M."/>
        </authorList>
    </citation>
    <scope>NUCLEOTIDE SEQUENCE [LARGE SCALE GENOMIC DNA]</scope>
    <source>
        <strain evidence="2 3">DSM 5604</strain>
    </source>
</reference>
<dbReference type="Pfam" id="PF00085">
    <property type="entry name" value="Thioredoxin"/>
    <property type="match status" value="1"/>
</dbReference>
<proteinExistence type="predicted"/>
<name>A0A4R6X3M8_9GAMM</name>
<evidence type="ECO:0000313" key="2">
    <source>
        <dbReference type="EMBL" id="TDR06689.1"/>
    </source>
</evidence>
<dbReference type="InterPro" id="IPR013766">
    <property type="entry name" value="Thioredoxin_domain"/>
</dbReference>
<dbReference type="AlphaFoldDB" id="A0A4R6X3M8"/>
<dbReference type="Gene3D" id="3.40.30.10">
    <property type="entry name" value="Glutaredoxin"/>
    <property type="match status" value="1"/>
</dbReference>
<gene>
    <name evidence="2" type="ORF">C8D85_2875</name>
</gene>
<dbReference type="PANTHER" id="PTHR10438:SF468">
    <property type="entry name" value="THIOREDOXIN-1-RELATED"/>
    <property type="match status" value="1"/>
</dbReference>
<organism evidence="2 3">
    <name type="scientific">Marinomonas communis</name>
    <dbReference type="NCBI Taxonomy" id="28254"/>
    <lineage>
        <taxon>Bacteria</taxon>
        <taxon>Pseudomonadati</taxon>
        <taxon>Pseudomonadota</taxon>
        <taxon>Gammaproteobacteria</taxon>
        <taxon>Oceanospirillales</taxon>
        <taxon>Oceanospirillaceae</taxon>
        <taxon>Marinomonas</taxon>
    </lineage>
</organism>
<protein>
    <submittedName>
        <fullName evidence="2">Thioredoxin 1</fullName>
    </submittedName>
</protein>
<dbReference type="Proteomes" id="UP000295729">
    <property type="component" value="Unassembled WGS sequence"/>
</dbReference>
<evidence type="ECO:0000259" key="1">
    <source>
        <dbReference type="PROSITE" id="PS51352"/>
    </source>
</evidence>
<dbReference type="SUPFAM" id="SSF52833">
    <property type="entry name" value="Thioredoxin-like"/>
    <property type="match status" value="1"/>
</dbReference>
<comment type="caution">
    <text evidence="2">The sequence shown here is derived from an EMBL/GenBank/DDBJ whole genome shotgun (WGS) entry which is preliminary data.</text>
</comment>
<dbReference type="InterPro" id="IPR036249">
    <property type="entry name" value="Thioredoxin-like_sf"/>
</dbReference>